<keyword evidence="2" id="KW-1185">Reference proteome</keyword>
<gene>
    <name evidence="1" type="primary">PUMP5</name>
    <name evidence="1" type="ORF">SPIL2461_LOCUS3781</name>
</gene>
<organism evidence="1 2">
    <name type="scientific">Symbiodinium pilosum</name>
    <name type="common">Dinoflagellate</name>
    <dbReference type="NCBI Taxonomy" id="2952"/>
    <lineage>
        <taxon>Eukaryota</taxon>
        <taxon>Sar</taxon>
        <taxon>Alveolata</taxon>
        <taxon>Dinophyceae</taxon>
        <taxon>Suessiales</taxon>
        <taxon>Symbiodiniaceae</taxon>
        <taxon>Symbiodinium</taxon>
    </lineage>
</organism>
<proteinExistence type="predicted"/>
<sequence length="139" mass="15258">MHFMLAAFKSTSAYRVIRKLTHASSRIRRELSVKAVENLLDRLELNVPGELSFRQEASTIRWLKYEQQCGAKMFSVAAQQDDRAAGKLGFVQGSVGAAIGGSCAHPLDLIKATGGTRRNWSMTMTLSISSISTINKSHS</sequence>
<dbReference type="OrthoDB" id="756301at2759"/>
<protein>
    <submittedName>
        <fullName evidence="1">PUMP5 protein</fullName>
    </submittedName>
</protein>
<comment type="caution">
    <text evidence="1">The sequence shown here is derived from an EMBL/GenBank/DDBJ whole genome shotgun (WGS) entry which is preliminary data.</text>
</comment>
<dbReference type="AlphaFoldDB" id="A0A812KV43"/>
<evidence type="ECO:0000313" key="1">
    <source>
        <dbReference type="EMBL" id="CAE7235176.1"/>
    </source>
</evidence>
<accession>A0A812KV43</accession>
<evidence type="ECO:0000313" key="2">
    <source>
        <dbReference type="Proteomes" id="UP000649617"/>
    </source>
</evidence>
<reference evidence="1" key="1">
    <citation type="submission" date="2021-02" db="EMBL/GenBank/DDBJ databases">
        <authorList>
            <person name="Dougan E. K."/>
            <person name="Rhodes N."/>
            <person name="Thang M."/>
            <person name="Chan C."/>
        </authorList>
    </citation>
    <scope>NUCLEOTIDE SEQUENCE</scope>
</reference>
<dbReference type="EMBL" id="CAJNIZ010004692">
    <property type="protein sequence ID" value="CAE7235176.1"/>
    <property type="molecule type" value="Genomic_DNA"/>
</dbReference>
<dbReference type="Proteomes" id="UP000649617">
    <property type="component" value="Unassembled WGS sequence"/>
</dbReference>
<name>A0A812KV43_SYMPI</name>